<protein>
    <submittedName>
        <fullName evidence="2">Uncharacterized protein</fullName>
    </submittedName>
</protein>
<organism evidence="2">
    <name type="scientific">Arundo donax</name>
    <name type="common">Giant reed</name>
    <name type="synonym">Donax arundinaceus</name>
    <dbReference type="NCBI Taxonomy" id="35708"/>
    <lineage>
        <taxon>Eukaryota</taxon>
        <taxon>Viridiplantae</taxon>
        <taxon>Streptophyta</taxon>
        <taxon>Embryophyta</taxon>
        <taxon>Tracheophyta</taxon>
        <taxon>Spermatophyta</taxon>
        <taxon>Magnoliopsida</taxon>
        <taxon>Liliopsida</taxon>
        <taxon>Poales</taxon>
        <taxon>Poaceae</taxon>
        <taxon>PACMAD clade</taxon>
        <taxon>Arundinoideae</taxon>
        <taxon>Arundineae</taxon>
        <taxon>Arundo</taxon>
    </lineage>
</organism>
<feature type="compositionally biased region" description="Basic and acidic residues" evidence="1">
    <location>
        <begin position="9"/>
        <end position="28"/>
    </location>
</feature>
<reference evidence="2" key="2">
    <citation type="journal article" date="2015" name="Data Brief">
        <title>Shoot transcriptome of the giant reed, Arundo donax.</title>
        <authorList>
            <person name="Barrero R.A."/>
            <person name="Guerrero F.D."/>
            <person name="Moolhuijzen P."/>
            <person name="Goolsby J.A."/>
            <person name="Tidwell J."/>
            <person name="Bellgard S.E."/>
            <person name="Bellgard M.I."/>
        </authorList>
    </citation>
    <scope>NUCLEOTIDE SEQUENCE</scope>
    <source>
        <tissue evidence="2">Shoot tissue taken approximately 20 cm above the soil surface</tissue>
    </source>
</reference>
<evidence type="ECO:0000313" key="2">
    <source>
        <dbReference type="EMBL" id="JAD43148.1"/>
    </source>
</evidence>
<name>A0A0A8ZZN6_ARUDO</name>
<proteinExistence type="predicted"/>
<sequence length="35" mass="3720">MPSYTKAPEPAREAADAQGRREDADVRGRGVPAPP</sequence>
<dbReference type="EMBL" id="GBRH01254747">
    <property type="protein sequence ID" value="JAD43148.1"/>
    <property type="molecule type" value="Transcribed_RNA"/>
</dbReference>
<accession>A0A0A8ZZN6</accession>
<reference evidence="2" key="1">
    <citation type="submission" date="2014-09" db="EMBL/GenBank/DDBJ databases">
        <authorList>
            <person name="Magalhaes I.L.F."/>
            <person name="Oliveira U."/>
            <person name="Santos F.R."/>
            <person name="Vidigal T.H.D.A."/>
            <person name="Brescovit A.D."/>
            <person name="Santos A.J."/>
        </authorList>
    </citation>
    <scope>NUCLEOTIDE SEQUENCE</scope>
    <source>
        <tissue evidence="2">Shoot tissue taken approximately 20 cm above the soil surface</tissue>
    </source>
</reference>
<evidence type="ECO:0000256" key="1">
    <source>
        <dbReference type="SAM" id="MobiDB-lite"/>
    </source>
</evidence>
<dbReference type="AlphaFoldDB" id="A0A0A8ZZN6"/>
<feature type="region of interest" description="Disordered" evidence="1">
    <location>
        <begin position="1"/>
        <end position="35"/>
    </location>
</feature>